<keyword evidence="3" id="KW-1185">Reference proteome</keyword>
<protein>
    <submittedName>
        <fullName evidence="2">Metal-dependent protein hydrolase</fullName>
    </submittedName>
</protein>
<evidence type="ECO:0000256" key="1">
    <source>
        <dbReference type="ARBA" id="ARBA00010105"/>
    </source>
</evidence>
<dbReference type="Proteomes" id="UP000275078">
    <property type="component" value="Unassembled WGS sequence"/>
</dbReference>
<proteinExistence type="inferred from homology"/>
<keyword evidence="2" id="KW-0378">Hydrolase</keyword>
<reference evidence="2 3" key="1">
    <citation type="journal article" date="2018" name="Nat. Ecol. Evol.">
        <title>Pezizomycetes genomes reveal the molecular basis of ectomycorrhizal truffle lifestyle.</title>
        <authorList>
            <person name="Murat C."/>
            <person name="Payen T."/>
            <person name="Noel B."/>
            <person name="Kuo A."/>
            <person name="Morin E."/>
            <person name="Chen J."/>
            <person name="Kohler A."/>
            <person name="Krizsan K."/>
            <person name="Balestrini R."/>
            <person name="Da Silva C."/>
            <person name="Montanini B."/>
            <person name="Hainaut M."/>
            <person name="Levati E."/>
            <person name="Barry K.W."/>
            <person name="Belfiori B."/>
            <person name="Cichocki N."/>
            <person name="Clum A."/>
            <person name="Dockter R.B."/>
            <person name="Fauchery L."/>
            <person name="Guy J."/>
            <person name="Iotti M."/>
            <person name="Le Tacon F."/>
            <person name="Lindquist E.A."/>
            <person name="Lipzen A."/>
            <person name="Malagnac F."/>
            <person name="Mello A."/>
            <person name="Molinier V."/>
            <person name="Miyauchi S."/>
            <person name="Poulain J."/>
            <person name="Riccioni C."/>
            <person name="Rubini A."/>
            <person name="Sitrit Y."/>
            <person name="Splivallo R."/>
            <person name="Traeger S."/>
            <person name="Wang M."/>
            <person name="Zifcakova L."/>
            <person name="Wipf D."/>
            <person name="Zambonelli A."/>
            <person name="Paolocci F."/>
            <person name="Nowrousian M."/>
            <person name="Ottonello S."/>
            <person name="Baldrian P."/>
            <person name="Spatafora J.W."/>
            <person name="Henrissat B."/>
            <person name="Nagy L.G."/>
            <person name="Aury J.M."/>
            <person name="Wincker P."/>
            <person name="Grigoriev I.V."/>
            <person name="Bonfante P."/>
            <person name="Martin F.M."/>
        </authorList>
    </citation>
    <scope>NUCLEOTIDE SEQUENCE [LARGE SCALE GENOMIC DNA]</scope>
    <source>
        <strain evidence="2 3">RN42</strain>
    </source>
</reference>
<dbReference type="InterPro" id="IPR003226">
    <property type="entry name" value="MYG1_exonuclease"/>
</dbReference>
<evidence type="ECO:0000313" key="2">
    <source>
        <dbReference type="EMBL" id="RPA82723.1"/>
    </source>
</evidence>
<accession>A0A3N4I9G1</accession>
<gene>
    <name evidence="2" type="ORF">BJ508DRAFT_413892</name>
</gene>
<sequence>MTSVETSPAAKRVKLGPLAIGTHSGHFHADEALAVYMLRQLPQFKDATLTRSRNPEALEKCDIIVDVGGKYDGVKYFDHHQRGFEEVFSESFKTKLSSAGLVYKHFGKALLAHKLGNPEDSDETTLLYNKIYKDFIEALDANDNGIALYDTDQKPKFNASGITLPSIVGGFNPEWNNPVDQAKEDELFLQASDYIGNVLTQKINYYGKSWLPARSLVVDAFKARMDVHPSGKILKLSTPMPWKDHLFTIEEEMGLKEEEKPFYVLYPDGPGKPGWRIQCIPTEVSSFTNRKGLPEVWRGLRDEELSKTSGIDGGVFVHASGFIGGNASYDGAFEMAKQSVEKF</sequence>
<dbReference type="GO" id="GO:0005737">
    <property type="term" value="C:cytoplasm"/>
    <property type="evidence" value="ECO:0007669"/>
    <property type="project" value="TreeGrafter"/>
</dbReference>
<dbReference type="GO" id="GO:0005634">
    <property type="term" value="C:nucleus"/>
    <property type="evidence" value="ECO:0007669"/>
    <property type="project" value="TreeGrafter"/>
</dbReference>
<dbReference type="OrthoDB" id="10265310at2759"/>
<dbReference type="Pfam" id="PF03690">
    <property type="entry name" value="MYG1_exonuc"/>
    <property type="match status" value="1"/>
</dbReference>
<dbReference type="PANTHER" id="PTHR11215">
    <property type="entry name" value="METAL DEPENDENT HYDROLASE - RELATED"/>
    <property type="match status" value="1"/>
</dbReference>
<dbReference type="PANTHER" id="PTHR11215:SF1">
    <property type="entry name" value="MYG1 EXONUCLEASE"/>
    <property type="match status" value="1"/>
</dbReference>
<organism evidence="2 3">
    <name type="scientific">Ascobolus immersus RN42</name>
    <dbReference type="NCBI Taxonomy" id="1160509"/>
    <lineage>
        <taxon>Eukaryota</taxon>
        <taxon>Fungi</taxon>
        <taxon>Dikarya</taxon>
        <taxon>Ascomycota</taxon>
        <taxon>Pezizomycotina</taxon>
        <taxon>Pezizomycetes</taxon>
        <taxon>Pezizales</taxon>
        <taxon>Ascobolaceae</taxon>
        <taxon>Ascobolus</taxon>
    </lineage>
</organism>
<dbReference type="STRING" id="1160509.A0A3N4I9G1"/>
<comment type="similarity">
    <text evidence="1">Belongs to the MYG1 family.</text>
</comment>
<dbReference type="GO" id="GO:0016787">
    <property type="term" value="F:hydrolase activity"/>
    <property type="evidence" value="ECO:0007669"/>
    <property type="project" value="UniProtKB-KW"/>
</dbReference>
<dbReference type="AlphaFoldDB" id="A0A3N4I9G1"/>
<name>A0A3N4I9G1_ASCIM</name>
<evidence type="ECO:0000313" key="3">
    <source>
        <dbReference type="Proteomes" id="UP000275078"/>
    </source>
</evidence>
<dbReference type="EMBL" id="ML119669">
    <property type="protein sequence ID" value="RPA82723.1"/>
    <property type="molecule type" value="Genomic_DNA"/>
</dbReference>